<reference evidence="1 2" key="1">
    <citation type="submission" date="2019-04" db="EMBL/GenBank/DDBJ databases">
        <title>Complete genome sequence of Agrobacterium tumefaciens CFBP6624.</title>
        <authorList>
            <person name="Haryono M."/>
            <person name="Lin Y.-C."/>
            <person name="Lai E.-M."/>
            <person name="Kuo C.-H."/>
        </authorList>
    </citation>
    <scope>NUCLEOTIDE SEQUENCE [LARGE SCALE GENOMIC DNA]</scope>
    <source>
        <strain evidence="1 2">CFBP6624</strain>
    </source>
</reference>
<name>A0AAE6EJR0_AGRTU</name>
<proteinExistence type="predicted"/>
<evidence type="ECO:0000313" key="2">
    <source>
        <dbReference type="Proteomes" id="UP000298646"/>
    </source>
</evidence>
<dbReference type="EMBL" id="CP039907">
    <property type="protein sequence ID" value="QCL99704.1"/>
    <property type="molecule type" value="Genomic_DNA"/>
</dbReference>
<evidence type="ECO:0000313" key="1">
    <source>
        <dbReference type="EMBL" id="QCL99704.1"/>
    </source>
</evidence>
<gene>
    <name evidence="1" type="ORF">CFBP6624_05825</name>
</gene>
<dbReference type="Proteomes" id="UP000298646">
    <property type="component" value="Chromosome circular"/>
</dbReference>
<accession>A0AAE6EJR0</accession>
<dbReference type="AlphaFoldDB" id="A0AAE6EJR0"/>
<sequence>MRLLMSLYVRSKYVQFEARERIGQLAVKLPDRFSEFIASNPPHLSKFYAPAYCLGRKWPIASAILSLI</sequence>
<organism evidence="1 2">
    <name type="scientific">Agrobacterium tumefaciens</name>
    <dbReference type="NCBI Taxonomy" id="358"/>
    <lineage>
        <taxon>Bacteria</taxon>
        <taxon>Pseudomonadati</taxon>
        <taxon>Pseudomonadota</taxon>
        <taxon>Alphaproteobacteria</taxon>
        <taxon>Hyphomicrobiales</taxon>
        <taxon>Rhizobiaceae</taxon>
        <taxon>Rhizobium/Agrobacterium group</taxon>
        <taxon>Agrobacterium</taxon>
        <taxon>Agrobacterium tumefaciens complex</taxon>
    </lineage>
</organism>
<protein>
    <submittedName>
        <fullName evidence="1">Uncharacterized protein</fullName>
    </submittedName>
</protein>